<proteinExistence type="predicted"/>
<evidence type="ECO:0000313" key="1">
    <source>
        <dbReference type="EMBL" id="KFG65297.1"/>
    </source>
</evidence>
<dbReference type="AlphaFoldDB" id="A0A086M8S9"/>
<reference evidence="1 2" key="1">
    <citation type="submission" date="2014-05" db="EMBL/GenBank/DDBJ databases">
        <authorList>
            <person name="Sibley D."/>
            <person name="Venepally P."/>
            <person name="Karamycheva S."/>
            <person name="Hadjithomas M."/>
            <person name="Khan A."/>
            <person name="Brunk B."/>
            <person name="Roos D."/>
            <person name="Caler E."/>
            <person name="Lorenzi H."/>
        </authorList>
    </citation>
    <scope>NUCLEOTIDE SEQUENCE [LARGE SCALE GENOMIC DNA]</scope>
    <source>
        <strain evidence="1 2">RUB</strain>
    </source>
</reference>
<accession>A0A086M8S9</accession>
<dbReference type="Proteomes" id="UP000028834">
    <property type="component" value="Unassembled WGS sequence"/>
</dbReference>
<name>A0A086M8S9_TOXGO</name>
<sequence>MKCDKSPGEYADYRTFPLEVGQRRPTCCETCFRRLWTPRKSAAVLVTQFSPVNRRQKVRRMHASTRTHLTHGLVSESRVLNLVKTCQLDGLFLAMQSTQVL</sequence>
<dbReference type="EMBL" id="AFYV02000350">
    <property type="protein sequence ID" value="KFG65297.1"/>
    <property type="molecule type" value="Genomic_DNA"/>
</dbReference>
<organism evidence="1 2">
    <name type="scientific">Toxoplasma gondii RUB</name>
    <dbReference type="NCBI Taxonomy" id="935652"/>
    <lineage>
        <taxon>Eukaryota</taxon>
        <taxon>Sar</taxon>
        <taxon>Alveolata</taxon>
        <taxon>Apicomplexa</taxon>
        <taxon>Conoidasida</taxon>
        <taxon>Coccidia</taxon>
        <taxon>Eucoccidiorida</taxon>
        <taxon>Eimeriorina</taxon>
        <taxon>Sarcocystidae</taxon>
        <taxon>Toxoplasma</taxon>
    </lineage>
</organism>
<gene>
    <name evidence="1" type="ORF">TGRUB_429060</name>
</gene>
<dbReference type="VEuPathDB" id="ToxoDB:TGRUB_429060"/>
<protein>
    <submittedName>
        <fullName evidence="1">Uncharacterized protein</fullName>
    </submittedName>
</protein>
<comment type="caution">
    <text evidence="1">The sequence shown here is derived from an EMBL/GenBank/DDBJ whole genome shotgun (WGS) entry which is preliminary data.</text>
</comment>
<evidence type="ECO:0000313" key="2">
    <source>
        <dbReference type="Proteomes" id="UP000028834"/>
    </source>
</evidence>